<organism evidence="2 3">
    <name type="scientific">Pyrrhoderma noxium</name>
    <dbReference type="NCBI Taxonomy" id="2282107"/>
    <lineage>
        <taxon>Eukaryota</taxon>
        <taxon>Fungi</taxon>
        <taxon>Dikarya</taxon>
        <taxon>Basidiomycota</taxon>
        <taxon>Agaricomycotina</taxon>
        <taxon>Agaricomycetes</taxon>
        <taxon>Hymenochaetales</taxon>
        <taxon>Hymenochaetaceae</taxon>
        <taxon>Pyrrhoderma</taxon>
    </lineage>
</organism>
<dbReference type="InParanoid" id="A0A286UIH1"/>
<accession>A0A286UIH1</accession>
<protein>
    <submittedName>
        <fullName evidence="2">Short chain dehydrogenase reductase family</fullName>
    </submittedName>
</protein>
<dbReference type="PRINTS" id="PR00081">
    <property type="entry name" value="GDHRDH"/>
</dbReference>
<dbReference type="Pfam" id="PF00106">
    <property type="entry name" value="adh_short"/>
    <property type="match status" value="1"/>
</dbReference>
<evidence type="ECO:0000313" key="2">
    <source>
        <dbReference type="EMBL" id="PAV19403.1"/>
    </source>
</evidence>
<keyword evidence="3" id="KW-1185">Reference proteome</keyword>
<dbReference type="InterPro" id="IPR036291">
    <property type="entry name" value="NAD(P)-bd_dom_sf"/>
</dbReference>
<name>A0A286UIH1_9AGAM</name>
<gene>
    <name evidence="2" type="ORF">PNOK_0433700</name>
</gene>
<dbReference type="Gene3D" id="3.40.50.720">
    <property type="entry name" value="NAD(P)-binding Rossmann-like Domain"/>
    <property type="match status" value="1"/>
</dbReference>
<evidence type="ECO:0000313" key="3">
    <source>
        <dbReference type="Proteomes" id="UP000217199"/>
    </source>
</evidence>
<dbReference type="InterPro" id="IPR002347">
    <property type="entry name" value="SDR_fam"/>
</dbReference>
<evidence type="ECO:0000256" key="1">
    <source>
        <dbReference type="ARBA" id="ARBA00023002"/>
    </source>
</evidence>
<proteinExistence type="predicted"/>
<reference evidence="2 3" key="1">
    <citation type="journal article" date="2017" name="Mol. Ecol.">
        <title>Comparative and population genomic landscape of Phellinus noxius: A hypervariable fungus causing root rot in trees.</title>
        <authorList>
            <person name="Chung C.L."/>
            <person name="Lee T.J."/>
            <person name="Akiba M."/>
            <person name="Lee H.H."/>
            <person name="Kuo T.H."/>
            <person name="Liu D."/>
            <person name="Ke H.M."/>
            <person name="Yokoi T."/>
            <person name="Roa M.B."/>
            <person name="Lu M.J."/>
            <person name="Chang Y.Y."/>
            <person name="Ann P.J."/>
            <person name="Tsai J.N."/>
            <person name="Chen C.Y."/>
            <person name="Tzean S.S."/>
            <person name="Ota Y."/>
            <person name="Hattori T."/>
            <person name="Sahashi N."/>
            <person name="Liou R.F."/>
            <person name="Kikuchi T."/>
            <person name="Tsai I.J."/>
        </authorList>
    </citation>
    <scope>NUCLEOTIDE SEQUENCE [LARGE SCALE GENOMIC DNA]</scope>
    <source>
        <strain evidence="2 3">FFPRI411160</strain>
    </source>
</reference>
<dbReference type="Proteomes" id="UP000217199">
    <property type="component" value="Unassembled WGS sequence"/>
</dbReference>
<dbReference type="PANTHER" id="PTHR43157">
    <property type="entry name" value="PHOSPHATIDYLINOSITOL-GLYCAN BIOSYNTHESIS CLASS F PROTEIN-RELATED"/>
    <property type="match status" value="1"/>
</dbReference>
<sequence length="332" mass="36344">MGSFIDTLKVNHTFDQNDVPNLQGKTAIVTGGTHGIGYEVAKALAVSHARVILLSRKQESGDEAIKKIQHETSGGANIEFVSIDLGNLKNVREVADRLRENESRLDILVADAGIGVNSYGLSDDGIERHYSVNNLGHILLINRLLPLIRKTAKLNEIPAPRIIQLSSSLHIAAPYSTSFSSLEEINDNTLGPNSLYGRSKLGNILFTRWLSAHVLEADSRIYALATHPGAVHTEQQDQFKEAYGVALGTALKSVVTPFMRSPEQGSLSTLWAATSPEIEEKGLQGVYITDPEKWGDESKQAQDELLRENFWTLSSSLIREKAGSDAFLNWSG</sequence>
<dbReference type="PANTHER" id="PTHR43157:SF31">
    <property type="entry name" value="PHOSPHATIDYLINOSITOL-GLYCAN BIOSYNTHESIS CLASS F PROTEIN"/>
    <property type="match status" value="1"/>
</dbReference>
<dbReference type="OrthoDB" id="191139at2759"/>
<dbReference type="STRING" id="2282107.A0A286UIH1"/>
<dbReference type="AlphaFoldDB" id="A0A286UIH1"/>
<dbReference type="EMBL" id="NBII01000004">
    <property type="protein sequence ID" value="PAV19403.1"/>
    <property type="molecule type" value="Genomic_DNA"/>
</dbReference>
<keyword evidence="1" id="KW-0560">Oxidoreductase</keyword>
<dbReference type="SUPFAM" id="SSF51735">
    <property type="entry name" value="NAD(P)-binding Rossmann-fold domains"/>
    <property type="match status" value="1"/>
</dbReference>
<comment type="caution">
    <text evidence="2">The sequence shown here is derived from an EMBL/GenBank/DDBJ whole genome shotgun (WGS) entry which is preliminary data.</text>
</comment>
<dbReference type="GO" id="GO:0016491">
    <property type="term" value="F:oxidoreductase activity"/>
    <property type="evidence" value="ECO:0007669"/>
    <property type="project" value="UniProtKB-KW"/>
</dbReference>